<dbReference type="RefSeq" id="WP_147626076.1">
    <property type="nucleotide sequence ID" value="NZ_CP042807.1"/>
</dbReference>
<reference evidence="3 4" key="1">
    <citation type="submission" date="2019-08" db="EMBL/GenBank/DDBJ databases">
        <title>Complete genome sequence of Rhodanobacter glycinis strain T01E-68 isolated from tomato root.</title>
        <authorList>
            <person name="Weon H.-Y."/>
            <person name="Lee S.A."/>
        </authorList>
    </citation>
    <scope>NUCLEOTIDE SEQUENCE [LARGE SCALE GENOMIC DNA]</scope>
    <source>
        <strain evidence="3 4">T01E-68</strain>
    </source>
</reference>
<sequence>MTKFRQTLGVILLASIAWCNTAAFGATNMPDPINSMCVGRFNIDLPGDARASIDSTYHYIGARSPESAVNFDEIKKELEVRKEKYAITQMKRNDRSDAIYRSGGLDPNKLYGKTQLVGFQTEESEKLAVLSYHPKLDSPQTTTEVHRFIDGLQYVFKSEDAGADAYPNTHNAMLSATMHFQPLPGRTQPSGYGFCIAGGMFADDGRPPVHESFTLVARFKDHPDAQFTIDANAIDSPDKDEPSLKFRVDSELGILRQSIQGHVAVLVRGEHEAAGQKGYQIGLSVPNDAVAGTTAYKFFWAADGVPNDVTRPYMEVQLTIQPDADRLATITTADAAKAMWEELLQGIQIRPGAARH</sequence>
<evidence type="ECO:0000313" key="3">
    <source>
        <dbReference type="EMBL" id="QEE23315.1"/>
    </source>
</evidence>
<dbReference type="InterPro" id="IPR041290">
    <property type="entry name" value="Tli4_C"/>
</dbReference>
<keyword evidence="1" id="KW-0732">Signal</keyword>
<evidence type="ECO:0000259" key="2">
    <source>
        <dbReference type="Pfam" id="PF18426"/>
    </source>
</evidence>
<dbReference type="Pfam" id="PF18426">
    <property type="entry name" value="Tli4_C"/>
    <property type="match status" value="1"/>
</dbReference>
<dbReference type="KEGG" id="rgl:CS053_01475"/>
<dbReference type="AlphaFoldDB" id="A0A5B9DXA6"/>
<name>A0A5B9DXA6_9GAMM</name>
<evidence type="ECO:0000313" key="4">
    <source>
        <dbReference type="Proteomes" id="UP000321807"/>
    </source>
</evidence>
<feature type="signal peptide" evidence="1">
    <location>
        <begin position="1"/>
        <end position="25"/>
    </location>
</feature>
<gene>
    <name evidence="3" type="ORF">CS053_01475</name>
</gene>
<proteinExistence type="predicted"/>
<dbReference type="EMBL" id="CP042807">
    <property type="protein sequence ID" value="QEE23315.1"/>
    <property type="molecule type" value="Genomic_DNA"/>
</dbReference>
<feature type="chain" id="PRO_5023021716" description="Tle cognate immunity protein 4 C-terminal domain-containing protein" evidence="1">
    <location>
        <begin position="26"/>
        <end position="356"/>
    </location>
</feature>
<organism evidence="3 4">
    <name type="scientific">Rhodanobacter glycinis</name>
    <dbReference type="NCBI Taxonomy" id="582702"/>
    <lineage>
        <taxon>Bacteria</taxon>
        <taxon>Pseudomonadati</taxon>
        <taxon>Pseudomonadota</taxon>
        <taxon>Gammaproteobacteria</taxon>
        <taxon>Lysobacterales</taxon>
        <taxon>Rhodanobacteraceae</taxon>
        <taxon>Rhodanobacter</taxon>
    </lineage>
</organism>
<evidence type="ECO:0000256" key="1">
    <source>
        <dbReference type="SAM" id="SignalP"/>
    </source>
</evidence>
<dbReference type="Proteomes" id="UP000321807">
    <property type="component" value="Chromosome"/>
</dbReference>
<protein>
    <recommendedName>
        <fullName evidence="2">Tle cognate immunity protein 4 C-terminal domain-containing protein</fullName>
    </recommendedName>
</protein>
<feature type="domain" description="Tle cognate immunity protein 4 C-terminal" evidence="2">
    <location>
        <begin position="189"/>
        <end position="352"/>
    </location>
</feature>
<accession>A0A5B9DXA6</accession>